<comment type="caution">
    <text evidence="2">The sequence shown here is derived from an EMBL/GenBank/DDBJ whole genome shotgun (WGS) entry which is preliminary data.</text>
</comment>
<keyword evidence="3" id="KW-1185">Reference proteome</keyword>
<organism evidence="2 3">
    <name type="scientific">Plutella xylostella</name>
    <name type="common">Diamondback moth</name>
    <name type="synonym">Plutella maculipennis</name>
    <dbReference type="NCBI Taxonomy" id="51655"/>
    <lineage>
        <taxon>Eukaryota</taxon>
        <taxon>Metazoa</taxon>
        <taxon>Ecdysozoa</taxon>
        <taxon>Arthropoda</taxon>
        <taxon>Hexapoda</taxon>
        <taxon>Insecta</taxon>
        <taxon>Pterygota</taxon>
        <taxon>Neoptera</taxon>
        <taxon>Endopterygota</taxon>
        <taxon>Lepidoptera</taxon>
        <taxon>Glossata</taxon>
        <taxon>Ditrysia</taxon>
        <taxon>Yponomeutoidea</taxon>
        <taxon>Plutellidae</taxon>
        <taxon>Plutella</taxon>
    </lineage>
</organism>
<sequence>MKLLLFLLLVVAVGANAAYLFTPINKWESTDIGSPYIPPSAVSVPTIVPFSRVACTGDACDTVCEALGYNHGFCSSSIICHCYD</sequence>
<dbReference type="Gene3D" id="3.30.30.10">
    <property type="entry name" value="Knottin, scorpion toxin-like"/>
    <property type="match status" value="1"/>
</dbReference>
<evidence type="ECO:0000313" key="2">
    <source>
        <dbReference type="EMBL" id="CAG9090464.1"/>
    </source>
</evidence>
<dbReference type="InterPro" id="IPR036574">
    <property type="entry name" value="Scorpion_toxin-like_sf"/>
</dbReference>
<accession>A0A8S4D7G7</accession>
<protein>
    <submittedName>
        <fullName evidence="2">(diamondback moth) hypothetical protein</fullName>
    </submittedName>
</protein>
<gene>
    <name evidence="2" type="ORF">PLXY2_LOCUS651</name>
</gene>
<reference evidence="2" key="1">
    <citation type="submission" date="2020-11" db="EMBL/GenBank/DDBJ databases">
        <authorList>
            <person name="Whiteford S."/>
        </authorList>
    </citation>
    <scope>NUCLEOTIDE SEQUENCE</scope>
</reference>
<evidence type="ECO:0000256" key="1">
    <source>
        <dbReference type="SAM" id="SignalP"/>
    </source>
</evidence>
<feature type="chain" id="PRO_5035940562" evidence="1">
    <location>
        <begin position="18"/>
        <end position="84"/>
    </location>
</feature>
<name>A0A8S4D7G7_PLUXY</name>
<dbReference type="AlphaFoldDB" id="A0A8S4D7G7"/>
<keyword evidence="1" id="KW-0732">Signal</keyword>
<proteinExistence type="predicted"/>
<evidence type="ECO:0000313" key="3">
    <source>
        <dbReference type="Proteomes" id="UP000653454"/>
    </source>
</evidence>
<dbReference type="EMBL" id="CAJHNJ030000002">
    <property type="protein sequence ID" value="CAG9090464.1"/>
    <property type="molecule type" value="Genomic_DNA"/>
</dbReference>
<dbReference type="Proteomes" id="UP000653454">
    <property type="component" value="Unassembled WGS sequence"/>
</dbReference>
<dbReference type="GO" id="GO:0051707">
    <property type="term" value="P:response to other organism"/>
    <property type="evidence" value="ECO:0007669"/>
    <property type="project" value="UniProtKB-ARBA"/>
</dbReference>
<feature type="signal peptide" evidence="1">
    <location>
        <begin position="1"/>
        <end position="17"/>
    </location>
</feature>